<dbReference type="Gene3D" id="3.30.428.10">
    <property type="entry name" value="HIT-like"/>
    <property type="match status" value="2"/>
</dbReference>
<evidence type="ECO:0000256" key="1">
    <source>
        <dbReference type="PIRSR" id="PIRSR000808-1"/>
    </source>
</evidence>
<dbReference type="Pfam" id="PF16268">
    <property type="entry name" value="DUF4921"/>
    <property type="match status" value="1"/>
</dbReference>
<evidence type="ECO:0000259" key="2">
    <source>
        <dbReference type="Pfam" id="PF16268"/>
    </source>
</evidence>
<organism evidence="3 4">
    <name type="scientific">Candidatus Wolfebacteria bacterium CG03_land_8_20_14_0_80_40_12</name>
    <dbReference type="NCBI Taxonomy" id="1975069"/>
    <lineage>
        <taxon>Bacteria</taxon>
        <taxon>Candidatus Wolfeibacteriota</taxon>
    </lineage>
</organism>
<dbReference type="InterPro" id="IPR053177">
    <property type="entry name" value="ADP-glucose_phosphorylase"/>
</dbReference>
<dbReference type="PIRSF" id="PIRSF000808">
    <property type="entry name" value="GalT"/>
    <property type="match status" value="1"/>
</dbReference>
<dbReference type="PANTHER" id="PTHR42763">
    <property type="entry name" value="ADP-GLUCOSE PHOSPHORYLASE"/>
    <property type="match status" value="1"/>
</dbReference>
<name>A0A2M7B5K4_9BACT</name>
<protein>
    <recommendedName>
        <fullName evidence="2">DUF4921 domain-containing protein</fullName>
    </recommendedName>
</protein>
<dbReference type="GO" id="GO:0008270">
    <property type="term" value="F:zinc ion binding"/>
    <property type="evidence" value="ECO:0007669"/>
    <property type="project" value="InterPro"/>
</dbReference>
<dbReference type="Proteomes" id="UP000228949">
    <property type="component" value="Unassembled WGS sequence"/>
</dbReference>
<feature type="domain" description="DUF4921" evidence="2">
    <location>
        <begin position="140"/>
        <end position="324"/>
    </location>
</feature>
<dbReference type="InterPro" id="IPR001937">
    <property type="entry name" value="GalP_UDPtransf1"/>
</dbReference>
<dbReference type="InterPro" id="IPR032576">
    <property type="entry name" value="DUF4921"/>
</dbReference>
<dbReference type="AlphaFoldDB" id="A0A2M7B5K4"/>
<feature type="active site" description="Tele-UMP-histidine intermediate" evidence="1">
    <location>
        <position position="166"/>
    </location>
</feature>
<dbReference type="InterPro" id="IPR036265">
    <property type="entry name" value="HIT-like_sf"/>
</dbReference>
<reference evidence="4" key="1">
    <citation type="submission" date="2017-09" db="EMBL/GenBank/DDBJ databases">
        <title>Depth-based differentiation of microbial function through sediment-hosted aquifers and enrichment of novel symbionts in the deep terrestrial subsurface.</title>
        <authorList>
            <person name="Probst A.J."/>
            <person name="Ladd B."/>
            <person name="Jarett J.K."/>
            <person name="Geller-Mcgrath D.E."/>
            <person name="Sieber C.M.K."/>
            <person name="Emerson J.B."/>
            <person name="Anantharaman K."/>
            <person name="Thomas B.C."/>
            <person name="Malmstrom R."/>
            <person name="Stieglmeier M."/>
            <person name="Klingl A."/>
            <person name="Woyke T."/>
            <person name="Ryan C.M."/>
            <person name="Banfield J.F."/>
        </authorList>
    </citation>
    <scope>NUCLEOTIDE SEQUENCE [LARGE SCALE GENOMIC DNA]</scope>
</reference>
<gene>
    <name evidence="3" type="ORF">COS61_01590</name>
</gene>
<evidence type="ECO:0000313" key="3">
    <source>
        <dbReference type="EMBL" id="PIU98403.1"/>
    </source>
</evidence>
<dbReference type="PANTHER" id="PTHR42763:SF2">
    <property type="entry name" value="ADP-GLUCOSE PHOSPHORYLASE"/>
    <property type="match status" value="1"/>
</dbReference>
<dbReference type="GO" id="GO:0006012">
    <property type="term" value="P:galactose metabolic process"/>
    <property type="evidence" value="ECO:0007669"/>
    <property type="project" value="InterPro"/>
</dbReference>
<sequence length="330" mass="38524">MHSELRQDLVSGDWIVIAPRRAKKPQQLIKKEKRIRSPIKNCPFENPQKSGHKKPILIYRKTKGKNQGWFVQAVKNKYPALIHRNIRPEIFHRGPYSVIEGVGHHDLIITKDHNKNFSRLSGPEANLVFKAFQERYRTLANDSCSAYVSIFHNWGPKAGASIYHPHYQIISVPVVPPDISRSLSGSSRYFRKFKKCVHCAMINWEKKIRRRIIYENEGAIAFAPFISREPFELRVFPKKHLSYFEDTSKKDLEWTIEALQKSLIKMEKKLYDPDYNFFIHTAPILNKKKYGYYHWHIEILPKISISAGFELGTGMEITIIDPDQAAKLLR</sequence>
<proteinExistence type="predicted"/>
<comment type="caution">
    <text evidence="3">The sequence shown here is derived from an EMBL/GenBank/DDBJ whole genome shotgun (WGS) entry which is preliminary data.</text>
</comment>
<accession>A0A2M7B5K4</accession>
<evidence type="ECO:0000313" key="4">
    <source>
        <dbReference type="Proteomes" id="UP000228949"/>
    </source>
</evidence>
<dbReference type="SUPFAM" id="SSF54197">
    <property type="entry name" value="HIT-like"/>
    <property type="match status" value="2"/>
</dbReference>
<dbReference type="EMBL" id="PEVJ01000037">
    <property type="protein sequence ID" value="PIU98403.1"/>
    <property type="molecule type" value="Genomic_DNA"/>
</dbReference>
<dbReference type="GO" id="GO:0008108">
    <property type="term" value="F:UDP-glucose:hexose-1-phosphate uridylyltransferase activity"/>
    <property type="evidence" value="ECO:0007669"/>
    <property type="project" value="InterPro"/>
</dbReference>